<reference evidence="1 2" key="1">
    <citation type="submission" date="2015-07" db="EMBL/GenBank/DDBJ databases">
        <authorList>
            <person name="Noorani M."/>
        </authorList>
    </citation>
    <scope>NUCLEOTIDE SEQUENCE [LARGE SCALE GENOMIC DNA]</scope>
    <source>
        <strain evidence="1 2">CECT 5088</strain>
    </source>
</reference>
<dbReference type="Proteomes" id="UP000048908">
    <property type="component" value="Unassembled WGS sequence"/>
</dbReference>
<gene>
    <name evidence="1" type="ORF">JAN5088_03201</name>
</gene>
<dbReference type="AlphaFoldDB" id="A0A0M6XWD6"/>
<evidence type="ECO:0000313" key="2">
    <source>
        <dbReference type="Proteomes" id="UP000048908"/>
    </source>
</evidence>
<evidence type="ECO:0000313" key="1">
    <source>
        <dbReference type="EMBL" id="CTQ34405.1"/>
    </source>
</evidence>
<dbReference type="RefSeq" id="WP_143114865.1">
    <property type="nucleotide sequence ID" value="NZ_CXPG01000021.1"/>
</dbReference>
<keyword evidence="2" id="KW-1185">Reference proteome</keyword>
<proteinExistence type="predicted"/>
<dbReference type="OrthoDB" id="7067693at2"/>
<accession>A0A0M6XWD6</accession>
<sequence>MSYIIAHVAFDNTGTTYPVNCLRTDLKIGDEVVVKMNNRPLKWARISDINFLNWNCQNTIECLASEARFTQEGIILPPGQSRSVEGMARPYDLAVYLYRIGWIPRRPASKMYKMAYSAINKRQTSLILMRKNGIDVQIIEGLPVEEMKPNSVLSTSQGDGPFNRQTFHGSRDNILERTAKFGQSFLQNSENLEAMVKPIQTTKALPKPPPRVRDREDDLYSALGGDGGPIYLSDGVWLTSDGGAHDWGR</sequence>
<name>A0A0M6XWD6_9RHOB</name>
<organism evidence="1 2">
    <name type="scientific">Jannaschia rubra</name>
    <dbReference type="NCBI Taxonomy" id="282197"/>
    <lineage>
        <taxon>Bacteria</taxon>
        <taxon>Pseudomonadati</taxon>
        <taxon>Pseudomonadota</taxon>
        <taxon>Alphaproteobacteria</taxon>
        <taxon>Rhodobacterales</taxon>
        <taxon>Roseobacteraceae</taxon>
        <taxon>Jannaschia</taxon>
    </lineage>
</organism>
<dbReference type="EMBL" id="CXPG01000021">
    <property type="protein sequence ID" value="CTQ34405.1"/>
    <property type="molecule type" value="Genomic_DNA"/>
</dbReference>
<dbReference type="STRING" id="282197.SAMN04488517_10830"/>
<protein>
    <submittedName>
        <fullName evidence="1">Uncharacterized protein</fullName>
    </submittedName>
</protein>